<dbReference type="Proteomes" id="UP000006591">
    <property type="component" value="Chromosome 6"/>
</dbReference>
<reference evidence="2" key="1">
    <citation type="submission" date="2015-04" db="UniProtKB">
        <authorList>
            <consortium name="EnsemblPlants"/>
        </authorList>
    </citation>
    <scope>IDENTIFICATION</scope>
    <source>
        <strain evidence="2">SL10</strain>
    </source>
</reference>
<keyword evidence="3" id="KW-1185">Reference proteome</keyword>
<reference evidence="2" key="2">
    <citation type="submission" date="2018-04" db="EMBL/GenBank/DDBJ databases">
        <title>OnivRS2 (Oryza nivara Reference Sequence Version 2).</title>
        <authorList>
            <person name="Zhang J."/>
            <person name="Kudrna D."/>
            <person name="Lee S."/>
            <person name="Talag J."/>
            <person name="Rajasekar S."/>
            <person name="Welchert J."/>
            <person name="Hsing Y.-I."/>
            <person name="Wing R.A."/>
        </authorList>
    </citation>
    <scope>NUCLEOTIDE SEQUENCE [LARGE SCALE GENOMIC DNA]</scope>
    <source>
        <strain evidence="2">SL10</strain>
    </source>
</reference>
<feature type="region of interest" description="Disordered" evidence="1">
    <location>
        <begin position="103"/>
        <end position="152"/>
    </location>
</feature>
<organism evidence="2">
    <name type="scientific">Oryza nivara</name>
    <name type="common">Indian wild rice</name>
    <name type="synonym">Oryza sativa f. spontanea</name>
    <dbReference type="NCBI Taxonomy" id="4536"/>
    <lineage>
        <taxon>Eukaryota</taxon>
        <taxon>Viridiplantae</taxon>
        <taxon>Streptophyta</taxon>
        <taxon>Embryophyta</taxon>
        <taxon>Tracheophyta</taxon>
        <taxon>Spermatophyta</taxon>
        <taxon>Magnoliopsida</taxon>
        <taxon>Liliopsida</taxon>
        <taxon>Poales</taxon>
        <taxon>Poaceae</taxon>
        <taxon>BOP clade</taxon>
        <taxon>Oryzoideae</taxon>
        <taxon>Oryzeae</taxon>
        <taxon>Oryzinae</taxon>
        <taxon>Oryza</taxon>
    </lineage>
</organism>
<proteinExistence type="predicted"/>
<dbReference type="AlphaFoldDB" id="A0A0E0HRF9"/>
<name>A0A0E0HRF9_ORYNI</name>
<accession>A0A0E0HRF9</accession>
<sequence length="152" mass="16952">MAHRFLAGTKFSFGSLDFTATSAGVLRPTLPDFLPPTTPPRMLFGVSNFAATAARALQAGNPVDDCPIASPPPRHPGHHGRSKRNRPQLPRELRSRWVEFLVTQRSDSDSESSNNTPTSSRRPQEVFIAFQETDEERRSAASNLNRRLNELR</sequence>
<feature type="compositionally biased region" description="Polar residues" evidence="1">
    <location>
        <begin position="111"/>
        <end position="121"/>
    </location>
</feature>
<dbReference type="Gramene" id="ONIVA06G19180.1">
    <property type="protein sequence ID" value="ONIVA06G19180.1"/>
    <property type="gene ID" value="ONIVA06G19180"/>
</dbReference>
<protein>
    <submittedName>
        <fullName evidence="2">Uncharacterized protein</fullName>
    </submittedName>
</protein>
<dbReference type="HOGENOM" id="CLU_1520180_0_0_1"/>
<feature type="region of interest" description="Disordered" evidence="1">
    <location>
        <begin position="61"/>
        <end position="91"/>
    </location>
</feature>
<evidence type="ECO:0000256" key="1">
    <source>
        <dbReference type="SAM" id="MobiDB-lite"/>
    </source>
</evidence>
<feature type="compositionally biased region" description="Basic residues" evidence="1">
    <location>
        <begin position="75"/>
        <end position="86"/>
    </location>
</feature>
<dbReference type="EnsemblPlants" id="ONIVA06G19180.1">
    <property type="protein sequence ID" value="ONIVA06G19180.1"/>
    <property type="gene ID" value="ONIVA06G19180"/>
</dbReference>
<evidence type="ECO:0000313" key="3">
    <source>
        <dbReference type="Proteomes" id="UP000006591"/>
    </source>
</evidence>
<evidence type="ECO:0000313" key="2">
    <source>
        <dbReference type="EnsemblPlants" id="ONIVA06G19180.1"/>
    </source>
</evidence>